<feature type="domain" description="TonB C-terminal" evidence="11">
    <location>
        <begin position="29"/>
        <end position="125"/>
    </location>
</feature>
<feature type="chain" id="PRO_5001583132" evidence="10">
    <location>
        <begin position="21"/>
        <end position="137"/>
    </location>
</feature>
<dbReference type="GO" id="GO:0055085">
    <property type="term" value="P:transmembrane transport"/>
    <property type="evidence" value="ECO:0007669"/>
    <property type="project" value="InterPro"/>
</dbReference>
<evidence type="ECO:0000256" key="3">
    <source>
        <dbReference type="ARBA" id="ARBA00022448"/>
    </source>
</evidence>
<dbReference type="SUPFAM" id="SSF74653">
    <property type="entry name" value="TolA/TonB C-terminal domain"/>
    <property type="match status" value="1"/>
</dbReference>
<evidence type="ECO:0000256" key="4">
    <source>
        <dbReference type="ARBA" id="ARBA00022475"/>
    </source>
</evidence>
<dbReference type="HOGENOM" id="CLU_1834367_0_0_6"/>
<name>A0A060H294_XYLFS</name>
<dbReference type="RefSeq" id="WP_024748991.1">
    <property type="nucleotide sequence ID" value="NZ_CP006696.1"/>
</dbReference>
<organism evidence="12 13">
    <name type="scientific">Xylella fastidiosa subsp. sandyi Ann-1</name>
    <dbReference type="NCBI Taxonomy" id="155920"/>
    <lineage>
        <taxon>Bacteria</taxon>
        <taxon>Pseudomonadati</taxon>
        <taxon>Pseudomonadota</taxon>
        <taxon>Gammaproteobacteria</taxon>
        <taxon>Lysobacterales</taxon>
        <taxon>Lysobacteraceae</taxon>
        <taxon>Xylella</taxon>
    </lineage>
</organism>
<keyword evidence="3" id="KW-0813">Transport</keyword>
<proteinExistence type="inferred from homology"/>
<evidence type="ECO:0000256" key="9">
    <source>
        <dbReference type="ARBA" id="ARBA00023136"/>
    </source>
</evidence>
<comment type="subcellular location">
    <subcellularLocation>
        <location evidence="1">Cell inner membrane</location>
        <topology evidence="1">Single-pass membrane protein</topology>
        <orientation evidence="1">Periplasmic side</orientation>
    </subcellularLocation>
</comment>
<keyword evidence="10" id="KW-0732">Signal</keyword>
<dbReference type="InterPro" id="IPR006260">
    <property type="entry name" value="TonB/TolA_C"/>
</dbReference>
<evidence type="ECO:0000313" key="13">
    <source>
        <dbReference type="Proteomes" id="UP000027215"/>
    </source>
</evidence>
<protein>
    <submittedName>
        <fullName evidence="12">Cell envelope biogenesis protein TonB</fullName>
    </submittedName>
</protein>
<accession>A0A060H294</accession>
<evidence type="ECO:0000259" key="11">
    <source>
        <dbReference type="PROSITE" id="PS52015"/>
    </source>
</evidence>
<reference evidence="12 13" key="1">
    <citation type="submission" date="2013-08" db="EMBL/GenBank/DDBJ databases">
        <authorList>
            <person name="Stouthamer R."/>
            <person name="Nunney L."/>
        </authorList>
    </citation>
    <scope>NUCLEOTIDE SEQUENCE [LARGE SCALE GENOMIC DNA]</scope>
    <source>
        <strain evidence="13">ann-1</strain>
    </source>
</reference>
<dbReference type="GO" id="GO:0098797">
    <property type="term" value="C:plasma membrane protein complex"/>
    <property type="evidence" value="ECO:0007669"/>
    <property type="project" value="TreeGrafter"/>
</dbReference>
<evidence type="ECO:0000256" key="5">
    <source>
        <dbReference type="ARBA" id="ARBA00022519"/>
    </source>
</evidence>
<evidence type="ECO:0000256" key="7">
    <source>
        <dbReference type="ARBA" id="ARBA00022927"/>
    </source>
</evidence>
<dbReference type="PROSITE" id="PS52015">
    <property type="entry name" value="TONB_CTD"/>
    <property type="match status" value="1"/>
</dbReference>
<keyword evidence="9" id="KW-0472">Membrane</keyword>
<dbReference type="Pfam" id="PF03544">
    <property type="entry name" value="TonB_C"/>
    <property type="match status" value="1"/>
</dbReference>
<sequence>MKLLHFAALVALLLALDACNKRVDQTPVTPPTELLAVRTPPPKYPEQLACAGIGGRTVLKVKVGPQGKPIEVNLVQSSNQVALDTAAKDRVRDWEFRPATRNGQPIAQTIQVPVTFNPPIPKPDWCFALEEGDHHNH</sequence>
<dbReference type="GO" id="GO:0031992">
    <property type="term" value="F:energy transducer activity"/>
    <property type="evidence" value="ECO:0007669"/>
    <property type="project" value="TreeGrafter"/>
</dbReference>
<keyword evidence="8" id="KW-1133">Transmembrane helix</keyword>
<dbReference type="InterPro" id="IPR051045">
    <property type="entry name" value="TonB-dependent_transducer"/>
</dbReference>
<dbReference type="GO" id="GO:0015031">
    <property type="term" value="P:protein transport"/>
    <property type="evidence" value="ECO:0007669"/>
    <property type="project" value="UniProtKB-KW"/>
</dbReference>
<dbReference type="EMBL" id="CP006696">
    <property type="protein sequence ID" value="AIC10889.1"/>
    <property type="molecule type" value="Genomic_DNA"/>
</dbReference>
<evidence type="ECO:0000256" key="10">
    <source>
        <dbReference type="SAM" id="SignalP"/>
    </source>
</evidence>
<dbReference type="KEGG" id="xfs:D934_00090"/>
<feature type="signal peptide" evidence="10">
    <location>
        <begin position="1"/>
        <end position="20"/>
    </location>
</feature>
<dbReference type="NCBIfam" id="TIGR01352">
    <property type="entry name" value="tonB_Cterm"/>
    <property type="match status" value="1"/>
</dbReference>
<comment type="similarity">
    <text evidence="2">Belongs to the TonB family.</text>
</comment>
<dbReference type="Gene3D" id="3.30.1150.10">
    <property type="match status" value="1"/>
</dbReference>
<dbReference type="PANTHER" id="PTHR33446:SF2">
    <property type="entry name" value="PROTEIN TONB"/>
    <property type="match status" value="1"/>
</dbReference>
<gene>
    <name evidence="12" type="ORF">D934_00090</name>
</gene>
<keyword evidence="5" id="KW-0997">Cell inner membrane</keyword>
<evidence type="ECO:0000313" key="12">
    <source>
        <dbReference type="EMBL" id="AIC10889.1"/>
    </source>
</evidence>
<keyword evidence="7" id="KW-0653">Protein transport</keyword>
<dbReference type="AlphaFoldDB" id="A0A060H294"/>
<evidence type="ECO:0000256" key="8">
    <source>
        <dbReference type="ARBA" id="ARBA00022989"/>
    </source>
</evidence>
<evidence type="ECO:0000256" key="2">
    <source>
        <dbReference type="ARBA" id="ARBA00006555"/>
    </source>
</evidence>
<dbReference type="PANTHER" id="PTHR33446">
    <property type="entry name" value="PROTEIN TONB-RELATED"/>
    <property type="match status" value="1"/>
</dbReference>
<dbReference type="Proteomes" id="UP000027215">
    <property type="component" value="Chromosome"/>
</dbReference>
<dbReference type="InterPro" id="IPR037682">
    <property type="entry name" value="TonB_C"/>
</dbReference>
<evidence type="ECO:0000256" key="1">
    <source>
        <dbReference type="ARBA" id="ARBA00004383"/>
    </source>
</evidence>
<evidence type="ECO:0000256" key="6">
    <source>
        <dbReference type="ARBA" id="ARBA00022692"/>
    </source>
</evidence>
<keyword evidence="4" id="KW-1003">Cell membrane</keyword>
<dbReference type="PATRIC" id="fig|155920.8.peg.24"/>
<keyword evidence="6" id="KW-0812">Transmembrane</keyword>